<dbReference type="EMBL" id="JAANYQ010000004">
    <property type="protein sequence ID" value="KAF4124346.1"/>
    <property type="molecule type" value="Genomic_DNA"/>
</dbReference>
<dbReference type="PANTHER" id="PTHR12303:SF13">
    <property type="match status" value="1"/>
</dbReference>
<dbReference type="RefSeq" id="XP_035322998.1">
    <property type="nucleotide sequence ID" value="XM_035466986.1"/>
</dbReference>
<dbReference type="InterPro" id="IPR012901">
    <property type="entry name" value="CARME"/>
</dbReference>
<dbReference type="PANTHER" id="PTHR12303">
    <property type="entry name" value="CARNOSINE N-METHYLTRANSFERASE"/>
    <property type="match status" value="1"/>
</dbReference>
<evidence type="ECO:0000313" key="3">
    <source>
        <dbReference type="Proteomes" id="UP000749293"/>
    </source>
</evidence>
<keyword evidence="3" id="KW-1185">Reference proteome</keyword>
<feature type="region of interest" description="Disordered" evidence="1">
    <location>
        <begin position="52"/>
        <end position="96"/>
    </location>
</feature>
<evidence type="ECO:0000256" key="1">
    <source>
        <dbReference type="SAM" id="MobiDB-lite"/>
    </source>
</evidence>
<dbReference type="Gene3D" id="3.40.50.150">
    <property type="entry name" value="Vaccinia Virus protein VP39"/>
    <property type="match status" value="1"/>
</dbReference>
<sequence length="376" mass="41863">MRILTLPSRFFALSLYILLPLYIAIRSSSSLSDIASTLSSLSERVEALREELSTSPLSASSSPASKNYEGFQIEPKPPKTVKAAPKGYTNKTRQPSLPDGLAHSIASFEQYRFVAEQVLQRKHARYARQTPWQKSLSDRLGYSSHFEKAREGIAVNAQLSERIAQISREHYRTGPQPLEGEEDADFGVVDLAFGHVSRDWSAQGAKEREAVFPPVLAELRRRIDPGGSRNKVLVPGSGLGRLASDIADLGYDVTANELDYGSILAHHLLTNHTTSLNQHTFHPFVTKWTYQANPTARYSALTVPDHWPNKSVKLIEGDFLTAFPQDGEFDAVVTLFFIDISDNVIDFLSNIHRLLKPGGVWINLGLTQFWSATKKT</sequence>
<dbReference type="AlphaFoldDB" id="A0A9P4YYZ8"/>
<dbReference type="SMART" id="SM01296">
    <property type="entry name" value="N2227"/>
    <property type="match status" value="1"/>
</dbReference>
<protein>
    <submittedName>
        <fullName evidence="2">Carnosine N-methyltransferase</fullName>
    </submittedName>
</protein>
<accession>A0A9P4YYZ8</accession>
<name>A0A9P4YYZ8_9HYPO</name>
<dbReference type="Pfam" id="PF07942">
    <property type="entry name" value="CARME"/>
    <property type="match status" value="1"/>
</dbReference>
<dbReference type="Proteomes" id="UP000749293">
    <property type="component" value="Unassembled WGS sequence"/>
</dbReference>
<dbReference type="SUPFAM" id="SSF53335">
    <property type="entry name" value="S-adenosyl-L-methionine-dependent methyltransferases"/>
    <property type="match status" value="1"/>
</dbReference>
<dbReference type="GO" id="GO:0008757">
    <property type="term" value="F:S-adenosylmethionine-dependent methyltransferase activity"/>
    <property type="evidence" value="ECO:0007669"/>
    <property type="project" value="InterPro"/>
</dbReference>
<reference evidence="2" key="1">
    <citation type="submission" date="2020-03" db="EMBL/GenBank/DDBJ databases">
        <title>Site-based positive gene gene selection in Geosmithia morbida across the United States reveals a broad range of putative effectors and factors for local host and environmental adapation.</title>
        <authorList>
            <person name="Onufrak A."/>
            <person name="Murdoch R.W."/>
            <person name="Gazis R."/>
            <person name="Huff M."/>
            <person name="Staton M."/>
            <person name="Klingeman W."/>
            <person name="Hadziabdic D."/>
        </authorList>
    </citation>
    <scope>NUCLEOTIDE SEQUENCE</scope>
    <source>
        <strain evidence="2">1262</strain>
    </source>
</reference>
<dbReference type="OrthoDB" id="978at2759"/>
<dbReference type="CDD" id="cd02440">
    <property type="entry name" value="AdoMet_MTases"/>
    <property type="match status" value="1"/>
</dbReference>
<gene>
    <name evidence="2" type="ORF">GMORB2_5012</name>
</gene>
<proteinExistence type="predicted"/>
<evidence type="ECO:0000313" key="2">
    <source>
        <dbReference type="EMBL" id="KAF4124346.1"/>
    </source>
</evidence>
<comment type="caution">
    <text evidence="2">The sequence shown here is derived from an EMBL/GenBank/DDBJ whole genome shotgun (WGS) entry which is preliminary data.</text>
</comment>
<dbReference type="GeneID" id="55971240"/>
<feature type="compositionally biased region" description="Low complexity" evidence="1">
    <location>
        <begin position="53"/>
        <end position="65"/>
    </location>
</feature>
<organism evidence="2 3">
    <name type="scientific">Geosmithia morbida</name>
    <dbReference type="NCBI Taxonomy" id="1094350"/>
    <lineage>
        <taxon>Eukaryota</taxon>
        <taxon>Fungi</taxon>
        <taxon>Dikarya</taxon>
        <taxon>Ascomycota</taxon>
        <taxon>Pezizomycotina</taxon>
        <taxon>Sordariomycetes</taxon>
        <taxon>Hypocreomycetidae</taxon>
        <taxon>Hypocreales</taxon>
        <taxon>Bionectriaceae</taxon>
        <taxon>Geosmithia</taxon>
    </lineage>
</organism>
<dbReference type="InterPro" id="IPR029063">
    <property type="entry name" value="SAM-dependent_MTases_sf"/>
</dbReference>